<reference evidence="2" key="1">
    <citation type="submission" date="2014-12" db="EMBL/GenBank/DDBJ databases">
        <title>Insight into the proteome of Arion vulgaris.</title>
        <authorList>
            <person name="Aradska J."/>
            <person name="Bulat T."/>
            <person name="Smidak R."/>
            <person name="Sarate P."/>
            <person name="Gangsoo J."/>
            <person name="Sialana F."/>
            <person name="Bilban M."/>
            <person name="Lubec G."/>
        </authorList>
    </citation>
    <scope>NUCLEOTIDE SEQUENCE</scope>
    <source>
        <tissue evidence="2">Skin</tissue>
    </source>
</reference>
<feature type="non-terminal residue" evidence="2">
    <location>
        <position position="1"/>
    </location>
</feature>
<feature type="region of interest" description="Disordered" evidence="1">
    <location>
        <begin position="225"/>
        <end position="272"/>
    </location>
</feature>
<sequence length="272" mass="30069">LYFKVNPTKVCQQMKIGQSDSLDIKCGRLMIENKKGDGIHIKLSNNDVANARILVSKIKSSTVSTPTNNKAVVGLTSNPTISSHKGSENVNPFIGEDSNEWSLLQSRGDISPERQVGGWLSKKTPPMKNREHNPVTKRKLELFSPERRDENRKDEQQSFTGMKDYSKRNLNGGNSLSVTNGLGANSFYGAQNTLANNNAYRNSRLDNSSRSLDRSPLNKRLKLSSVSEKNHSNKMRSSRNYEASSSSSSVAQYSGDSTLPLESSGYYSDTPV</sequence>
<protein>
    <submittedName>
        <fullName evidence="2">Uncharacterized protein</fullName>
    </submittedName>
</protein>
<feature type="compositionally biased region" description="Basic and acidic residues" evidence="1">
    <location>
        <begin position="128"/>
        <end position="156"/>
    </location>
</feature>
<name>A0A0B6YVQ6_9EUPU</name>
<organism evidence="2">
    <name type="scientific">Arion vulgaris</name>
    <dbReference type="NCBI Taxonomy" id="1028688"/>
    <lineage>
        <taxon>Eukaryota</taxon>
        <taxon>Metazoa</taxon>
        <taxon>Spiralia</taxon>
        <taxon>Lophotrochozoa</taxon>
        <taxon>Mollusca</taxon>
        <taxon>Gastropoda</taxon>
        <taxon>Heterobranchia</taxon>
        <taxon>Euthyneura</taxon>
        <taxon>Panpulmonata</taxon>
        <taxon>Eupulmonata</taxon>
        <taxon>Stylommatophora</taxon>
        <taxon>Helicina</taxon>
        <taxon>Arionoidea</taxon>
        <taxon>Arionidae</taxon>
        <taxon>Arion</taxon>
    </lineage>
</organism>
<gene>
    <name evidence="2" type="primary">ORF36619</name>
</gene>
<feature type="compositionally biased region" description="Low complexity" evidence="1">
    <location>
        <begin position="238"/>
        <end position="257"/>
    </location>
</feature>
<feature type="region of interest" description="Disordered" evidence="1">
    <location>
        <begin position="112"/>
        <end position="172"/>
    </location>
</feature>
<evidence type="ECO:0000256" key="1">
    <source>
        <dbReference type="SAM" id="MobiDB-lite"/>
    </source>
</evidence>
<dbReference type="EMBL" id="HACG01012665">
    <property type="protein sequence ID" value="CEK59530.1"/>
    <property type="molecule type" value="Transcribed_RNA"/>
</dbReference>
<proteinExistence type="predicted"/>
<accession>A0A0B6YVQ6</accession>
<evidence type="ECO:0000313" key="2">
    <source>
        <dbReference type="EMBL" id="CEK59530.1"/>
    </source>
</evidence>
<feature type="non-terminal residue" evidence="2">
    <location>
        <position position="272"/>
    </location>
</feature>
<dbReference type="AlphaFoldDB" id="A0A0B6YVQ6"/>